<keyword evidence="3" id="KW-1185">Reference proteome</keyword>
<dbReference type="GO" id="GO:0016787">
    <property type="term" value="F:hydrolase activity"/>
    <property type="evidence" value="ECO:0007669"/>
    <property type="project" value="UniProtKB-KW"/>
</dbReference>
<protein>
    <submittedName>
        <fullName evidence="2">Limonene-1,2-epoxide hydrolase family protein</fullName>
    </submittedName>
</protein>
<dbReference type="RefSeq" id="WP_345729220.1">
    <property type="nucleotide sequence ID" value="NZ_BAAAYN010000023.1"/>
</dbReference>
<comment type="caution">
    <text evidence="2">The sequence shown here is derived from an EMBL/GenBank/DDBJ whole genome shotgun (WGS) entry which is preliminary data.</text>
</comment>
<evidence type="ECO:0000313" key="3">
    <source>
        <dbReference type="Proteomes" id="UP001501676"/>
    </source>
</evidence>
<dbReference type="Proteomes" id="UP001501676">
    <property type="component" value="Unassembled WGS sequence"/>
</dbReference>
<organism evidence="2 3">
    <name type="scientific">Cryptosporangium minutisporangium</name>
    <dbReference type="NCBI Taxonomy" id="113569"/>
    <lineage>
        <taxon>Bacteria</taxon>
        <taxon>Bacillati</taxon>
        <taxon>Actinomycetota</taxon>
        <taxon>Actinomycetes</taxon>
        <taxon>Cryptosporangiales</taxon>
        <taxon>Cryptosporangiaceae</taxon>
        <taxon>Cryptosporangium</taxon>
    </lineage>
</organism>
<dbReference type="EMBL" id="BAAAYN010000023">
    <property type="protein sequence ID" value="GAA3388588.1"/>
    <property type="molecule type" value="Genomic_DNA"/>
</dbReference>
<dbReference type="Pfam" id="PF07858">
    <property type="entry name" value="LEH"/>
    <property type="match status" value="1"/>
</dbReference>
<proteinExistence type="predicted"/>
<keyword evidence="2" id="KW-0378">Hydrolase</keyword>
<gene>
    <name evidence="2" type="ORF">GCM10020369_35360</name>
</gene>
<sequence length="154" mass="17506">MSDEQVHPETDPQAVVVAFLAALERMDLEAAFLLVSDDVVYQNVPLRPARGRRAAERTLRQMMRYCTGFEARMRHIAANGPIVLTERIDVLRSGSWEAEFWVCGTFEVHAGRITLWRDYFDWTTFLAAGVRGAGKAALARLTKNRAFRPRRAQP</sequence>
<dbReference type="InterPro" id="IPR013100">
    <property type="entry name" value="LEH"/>
</dbReference>
<name>A0ABP6T019_9ACTN</name>
<dbReference type="SUPFAM" id="SSF54427">
    <property type="entry name" value="NTF2-like"/>
    <property type="match status" value="1"/>
</dbReference>
<dbReference type="InterPro" id="IPR032710">
    <property type="entry name" value="NTF2-like_dom_sf"/>
</dbReference>
<evidence type="ECO:0000313" key="2">
    <source>
        <dbReference type="EMBL" id="GAA3388588.1"/>
    </source>
</evidence>
<evidence type="ECO:0000259" key="1">
    <source>
        <dbReference type="Pfam" id="PF07858"/>
    </source>
</evidence>
<accession>A0ABP6T019</accession>
<dbReference type="Gene3D" id="3.10.450.50">
    <property type="match status" value="1"/>
</dbReference>
<reference evidence="3" key="1">
    <citation type="journal article" date="2019" name="Int. J. Syst. Evol. Microbiol.">
        <title>The Global Catalogue of Microorganisms (GCM) 10K type strain sequencing project: providing services to taxonomists for standard genome sequencing and annotation.</title>
        <authorList>
            <consortium name="The Broad Institute Genomics Platform"/>
            <consortium name="The Broad Institute Genome Sequencing Center for Infectious Disease"/>
            <person name="Wu L."/>
            <person name="Ma J."/>
        </authorList>
    </citation>
    <scope>NUCLEOTIDE SEQUENCE [LARGE SCALE GENOMIC DNA]</scope>
    <source>
        <strain evidence="3">JCM 9458</strain>
    </source>
</reference>
<feature type="domain" description="Limonene-1,2-epoxide hydrolase" evidence="1">
    <location>
        <begin position="12"/>
        <end position="130"/>
    </location>
</feature>